<evidence type="ECO:0000313" key="4">
    <source>
        <dbReference type="Proteomes" id="UP001304300"/>
    </source>
</evidence>
<name>A0AAQ3LEW8_9BACT</name>
<dbReference type="AlphaFoldDB" id="A0AAQ3LEW8"/>
<proteinExistence type="predicted"/>
<evidence type="ECO:0008006" key="5">
    <source>
        <dbReference type="Google" id="ProtNLM"/>
    </source>
</evidence>
<feature type="compositionally biased region" description="Polar residues" evidence="1">
    <location>
        <begin position="37"/>
        <end position="49"/>
    </location>
</feature>
<gene>
    <name evidence="3" type="ORF">RZN69_10210</name>
</gene>
<feature type="signal peptide" evidence="2">
    <location>
        <begin position="1"/>
        <end position="17"/>
    </location>
</feature>
<organism evidence="3 4">
    <name type="scientific">Rubellicoccus peritrichatus</name>
    <dbReference type="NCBI Taxonomy" id="3080537"/>
    <lineage>
        <taxon>Bacteria</taxon>
        <taxon>Pseudomonadati</taxon>
        <taxon>Verrucomicrobiota</taxon>
        <taxon>Opitutia</taxon>
        <taxon>Puniceicoccales</taxon>
        <taxon>Cerasicoccaceae</taxon>
        <taxon>Rubellicoccus</taxon>
    </lineage>
</organism>
<reference evidence="3 4" key="1">
    <citation type="submission" date="2023-10" db="EMBL/GenBank/DDBJ databases">
        <title>Rubellicoccus peritrichatus gen. nov., sp. nov., isolated from an algae of coral reef tank.</title>
        <authorList>
            <person name="Luo J."/>
        </authorList>
    </citation>
    <scope>NUCLEOTIDE SEQUENCE [LARGE SCALE GENOMIC DNA]</scope>
    <source>
        <strain evidence="3 4">CR14</strain>
    </source>
</reference>
<protein>
    <recommendedName>
        <fullName evidence="5">PsbP C-terminal domain-containing protein</fullName>
    </recommendedName>
</protein>
<feature type="region of interest" description="Disordered" evidence="1">
    <location>
        <begin position="27"/>
        <end position="79"/>
    </location>
</feature>
<dbReference type="Proteomes" id="UP001304300">
    <property type="component" value="Chromosome"/>
</dbReference>
<keyword evidence="2" id="KW-0732">Signal</keyword>
<feature type="region of interest" description="Disordered" evidence="1">
    <location>
        <begin position="86"/>
        <end position="105"/>
    </location>
</feature>
<evidence type="ECO:0000256" key="1">
    <source>
        <dbReference type="SAM" id="MobiDB-lite"/>
    </source>
</evidence>
<feature type="chain" id="PRO_5043055575" description="PsbP C-terminal domain-containing protein" evidence="2">
    <location>
        <begin position="18"/>
        <end position="226"/>
    </location>
</feature>
<dbReference type="KEGG" id="puo:RZN69_10210"/>
<evidence type="ECO:0000256" key="2">
    <source>
        <dbReference type="SAM" id="SignalP"/>
    </source>
</evidence>
<sequence>MRLILQILVLVALIAFAGCKEDKVNTYEVSKEVPKSWPTTNHSRHTMGSQKGAPMANPSAGAASSNNSPTAPSSGMQELPGMAQQSAGFKTPDWQAPSDWKAQPLGSMRKGSWTIEENGKTAEVSVLAFPGSVGGLLANINRWAGQIGATPLTNQELEILKKENALSVDGSNGIFVELNGPNGKSIGGIIVTRPEGTWFFKMQGDTEVVESQAASLGRFISSVKFK</sequence>
<feature type="compositionally biased region" description="Low complexity" evidence="1">
    <location>
        <begin position="52"/>
        <end position="75"/>
    </location>
</feature>
<dbReference type="RefSeq" id="WP_317836018.1">
    <property type="nucleotide sequence ID" value="NZ_CP136920.1"/>
</dbReference>
<dbReference type="PROSITE" id="PS51257">
    <property type="entry name" value="PROKAR_LIPOPROTEIN"/>
    <property type="match status" value="1"/>
</dbReference>
<evidence type="ECO:0000313" key="3">
    <source>
        <dbReference type="EMBL" id="WOO43462.1"/>
    </source>
</evidence>
<dbReference type="EMBL" id="CP136920">
    <property type="protein sequence ID" value="WOO43462.1"/>
    <property type="molecule type" value="Genomic_DNA"/>
</dbReference>
<keyword evidence="4" id="KW-1185">Reference proteome</keyword>
<accession>A0AAQ3LEW8</accession>